<dbReference type="Proteomes" id="UP000019763">
    <property type="component" value="Unassembled WGS sequence"/>
</dbReference>
<accession>A0A023BE70</accession>
<dbReference type="GeneID" id="22910293"/>
<comment type="caution">
    <text evidence="1">The sequence shown here is derived from an EMBL/GenBank/DDBJ whole genome shotgun (WGS) entry which is preliminary data.</text>
</comment>
<proteinExistence type="predicted"/>
<name>A0A023BE70_GRENI</name>
<organism evidence="1 2">
    <name type="scientific">Gregarina niphandrodes</name>
    <name type="common">Septate eugregarine</name>
    <dbReference type="NCBI Taxonomy" id="110365"/>
    <lineage>
        <taxon>Eukaryota</taxon>
        <taxon>Sar</taxon>
        <taxon>Alveolata</taxon>
        <taxon>Apicomplexa</taxon>
        <taxon>Conoidasida</taxon>
        <taxon>Gregarinasina</taxon>
        <taxon>Eugregarinorida</taxon>
        <taxon>Gregarinidae</taxon>
        <taxon>Gregarina</taxon>
    </lineage>
</organism>
<dbReference type="EMBL" id="AFNH02000001">
    <property type="protein sequence ID" value="EZG89861.1"/>
    <property type="molecule type" value="Genomic_DNA"/>
</dbReference>
<dbReference type="RefSeq" id="XP_011128434.1">
    <property type="nucleotide sequence ID" value="XM_011130132.1"/>
</dbReference>
<dbReference type="VEuPathDB" id="CryptoDB:GNI_000040"/>
<evidence type="ECO:0000313" key="1">
    <source>
        <dbReference type="EMBL" id="EZG89861.1"/>
    </source>
</evidence>
<sequence>MLTTRRYTLERGEWDSRELQARLNSGYFNTEVLREETVHRIAPERVDDVVEELLLRWPMSSLVGSITSRMRVWFRNRGRFFSPASNEPCITDRKLESMLLKKAGSLRVPLREVPKAIRREQRRRRIHEATRLRGEAINHTIPLVLVDRWGDKFQIATVDEARLRVSPSCLVWAYDVKKYGWWKTVPKGIDPVRLSVFGLAIAVEGIRSQAHTLSASCYSCTEDDVKHRGGRGCERCESPWDLEEFWEWLRSRHFCETRSFHSDGVPTFRDLADEIVNSIGFAPPGRNGARRVSSPWECDPTLFCVSSQTVNRRIVNWWSWTTRAADQSSDGLCRWEFERILLYRLAELDRQSGTDYLSAREFQ</sequence>
<evidence type="ECO:0000313" key="2">
    <source>
        <dbReference type="Proteomes" id="UP000019763"/>
    </source>
</evidence>
<protein>
    <submittedName>
        <fullName evidence="1">Uncharacterized protein</fullName>
    </submittedName>
</protein>
<keyword evidence="2" id="KW-1185">Reference proteome</keyword>
<dbReference type="AlphaFoldDB" id="A0A023BE70"/>
<reference evidence="1" key="1">
    <citation type="submission" date="2013-12" db="EMBL/GenBank/DDBJ databases">
        <authorList>
            <person name="Omoto C.K."/>
            <person name="Sibley D."/>
            <person name="Venepally P."/>
            <person name="Hadjithomas M."/>
            <person name="Karamycheva S."/>
            <person name="Brunk B."/>
            <person name="Roos D."/>
            <person name="Caler E."/>
            <person name="Lorenzi H."/>
        </authorList>
    </citation>
    <scope>NUCLEOTIDE SEQUENCE</scope>
</reference>
<gene>
    <name evidence="1" type="ORF">GNI_000040</name>
</gene>